<keyword evidence="2" id="KW-0812">Transmembrane</keyword>
<proteinExistence type="inferred from homology"/>
<evidence type="ECO:0000256" key="1">
    <source>
        <dbReference type="ARBA" id="ARBA00035112"/>
    </source>
</evidence>
<name>A0A9P5NDQ7_GYMJU</name>
<protein>
    <submittedName>
        <fullName evidence="3">Uncharacterized protein</fullName>
    </submittedName>
</protein>
<reference evidence="3" key="1">
    <citation type="submission" date="2020-11" db="EMBL/GenBank/DDBJ databases">
        <authorList>
            <consortium name="DOE Joint Genome Institute"/>
            <person name="Ahrendt S."/>
            <person name="Riley R."/>
            <person name="Andreopoulos W."/>
            <person name="LaButti K."/>
            <person name="Pangilinan J."/>
            <person name="Ruiz-duenas F.J."/>
            <person name="Barrasa J.M."/>
            <person name="Sanchez-Garcia M."/>
            <person name="Camarero S."/>
            <person name="Miyauchi S."/>
            <person name="Serrano A."/>
            <person name="Linde D."/>
            <person name="Babiker R."/>
            <person name="Drula E."/>
            <person name="Ayuso-Fernandez I."/>
            <person name="Pacheco R."/>
            <person name="Padilla G."/>
            <person name="Ferreira P."/>
            <person name="Barriuso J."/>
            <person name="Kellner H."/>
            <person name="Castanera R."/>
            <person name="Alfaro M."/>
            <person name="Ramirez L."/>
            <person name="Pisabarro A.G."/>
            <person name="Kuo A."/>
            <person name="Tritt A."/>
            <person name="Lipzen A."/>
            <person name="He G."/>
            <person name="Yan M."/>
            <person name="Ng V."/>
            <person name="Cullen D."/>
            <person name="Martin F."/>
            <person name="Rosso M.-N."/>
            <person name="Henrissat B."/>
            <person name="Hibbett D."/>
            <person name="Martinez A.T."/>
            <person name="Grigoriev I.V."/>
        </authorList>
    </citation>
    <scope>NUCLEOTIDE SEQUENCE</scope>
    <source>
        <strain evidence="3">AH 44721</strain>
    </source>
</reference>
<sequence>MFKIRNSSCSWIFLLGTMAALVLDIITGIFMRNANAISQNGRKFAGELQVLGISSPSLATEFDNDHYNITSNSAWASLIPSNKGIITAGVQGGKVQVALYQQLDCLNNIRISLLHLYNVSTTVPEIQPDFEKTENCFGIIRQLLLCAADITLETQGPPIHHADGSVEMGIINGLGVSHRCMDWEKVWSTVNKFQGSKLSFGSI</sequence>
<comment type="similarity">
    <text evidence="1">Belongs to the ustYa family.</text>
</comment>
<gene>
    <name evidence="3" type="ORF">CPB84DRAFT_158242</name>
</gene>
<keyword evidence="2" id="KW-0472">Membrane</keyword>
<dbReference type="EMBL" id="JADNYJ010000109">
    <property type="protein sequence ID" value="KAF8884258.1"/>
    <property type="molecule type" value="Genomic_DNA"/>
</dbReference>
<keyword evidence="2" id="KW-1133">Transmembrane helix</keyword>
<dbReference type="GO" id="GO:0043386">
    <property type="term" value="P:mycotoxin biosynthetic process"/>
    <property type="evidence" value="ECO:0007669"/>
    <property type="project" value="InterPro"/>
</dbReference>
<evidence type="ECO:0000313" key="3">
    <source>
        <dbReference type="EMBL" id="KAF8884258.1"/>
    </source>
</evidence>
<feature type="transmembrane region" description="Helical" evidence="2">
    <location>
        <begin position="12"/>
        <end position="31"/>
    </location>
</feature>
<dbReference type="Pfam" id="PF11807">
    <property type="entry name" value="UstYa"/>
    <property type="match status" value="1"/>
</dbReference>
<evidence type="ECO:0000256" key="2">
    <source>
        <dbReference type="SAM" id="Phobius"/>
    </source>
</evidence>
<accession>A0A9P5NDQ7</accession>
<evidence type="ECO:0000313" key="4">
    <source>
        <dbReference type="Proteomes" id="UP000724874"/>
    </source>
</evidence>
<dbReference type="OrthoDB" id="3687641at2759"/>
<dbReference type="Proteomes" id="UP000724874">
    <property type="component" value="Unassembled WGS sequence"/>
</dbReference>
<dbReference type="InterPro" id="IPR021765">
    <property type="entry name" value="UstYa-like"/>
</dbReference>
<keyword evidence="4" id="KW-1185">Reference proteome</keyword>
<dbReference type="AlphaFoldDB" id="A0A9P5NDQ7"/>
<organism evidence="3 4">
    <name type="scientific">Gymnopilus junonius</name>
    <name type="common">Spectacular rustgill mushroom</name>
    <name type="synonym">Gymnopilus spectabilis subsp. junonius</name>
    <dbReference type="NCBI Taxonomy" id="109634"/>
    <lineage>
        <taxon>Eukaryota</taxon>
        <taxon>Fungi</taxon>
        <taxon>Dikarya</taxon>
        <taxon>Basidiomycota</taxon>
        <taxon>Agaricomycotina</taxon>
        <taxon>Agaricomycetes</taxon>
        <taxon>Agaricomycetidae</taxon>
        <taxon>Agaricales</taxon>
        <taxon>Agaricineae</taxon>
        <taxon>Hymenogastraceae</taxon>
        <taxon>Gymnopilus</taxon>
    </lineage>
</organism>
<comment type="caution">
    <text evidence="3">The sequence shown here is derived from an EMBL/GenBank/DDBJ whole genome shotgun (WGS) entry which is preliminary data.</text>
</comment>